<gene>
    <name evidence="2" type="ORF">FHG12_03745</name>
</gene>
<dbReference type="AlphaFoldDB" id="A0A5B7ZWE9"/>
<dbReference type="PANTHER" id="PTHR43179:SF7">
    <property type="entry name" value="RHAMNOSYLTRANSFERASE WBBL"/>
    <property type="match status" value="1"/>
</dbReference>
<dbReference type="GO" id="GO:0016740">
    <property type="term" value="F:transferase activity"/>
    <property type="evidence" value="ECO:0007669"/>
    <property type="project" value="UniProtKB-KW"/>
</dbReference>
<dbReference type="EMBL" id="CP040896">
    <property type="protein sequence ID" value="QDA59270.1"/>
    <property type="molecule type" value="Genomic_DNA"/>
</dbReference>
<dbReference type="Pfam" id="PF00535">
    <property type="entry name" value="Glycos_transf_2"/>
    <property type="match status" value="1"/>
</dbReference>
<proteinExistence type="predicted"/>
<keyword evidence="2" id="KW-0808">Transferase</keyword>
<dbReference type="RefSeq" id="WP_139514403.1">
    <property type="nucleotide sequence ID" value="NZ_CP040896.1"/>
</dbReference>
<name>A0A5B7ZWE9_9BACT</name>
<dbReference type="InterPro" id="IPR001173">
    <property type="entry name" value="Glyco_trans_2-like"/>
</dbReference>
<keyword evidence="3" id="KW-1185">Reference proteome</keyword>
<evidence type="ECO:0000313" key="2">
    <source>
        <dbReference type="EMBL" id="QDA59270.1"/>
    </source>
</evidence>
<feature type="domain" description="Glycosyltransferase 2-like" evidence="1">
    <location>
        <begin position="116"/>
        <end position="288"/>
    </location>
</feature>
<dbReference type="OrthoDB" id="6638511at2"/>
<dbReference type="PANTHER" id="PTHR43179">
    <property type="entry name" value="RHAMNOSYLTRANSFERASE WBBL"/>
    <property type="match status" value="1"/>
</dbReference>
<dbReference type="Gene3D" id="3.90.550.10">
    <property type="entry name" value="Spore Coat Polysaccharide Biosynthesis Protein SpsA, Chain A"/>
    <property type="match status" value="1"/>
</dbReference>
<organism evidence="2 3">
    <name type="scientific">Hymenobacter jejuensis</name>
    <dbReference type="NCBI Taxonomy" id="2502781"/>
    <lineage>
        <taxon>Bacteria</taxon>
        <taxon>Pseudomonadati</taxon>
        <taxon>Bacteroidota</taxon>
        <taxon>Cytophagia</taxon>
        <taxon>Cytophagales</taxon>
        <taxon>Hymenobacteraceae</taxon>
        <taxon>Hymenobacter</taxon>
    </lineage>
</organism>
<dbReference type="InterPro" id="IPR029044">
    <property type="entry name" value="Nucleotide-diphossugar_trans"/>
</dbReference>
<sequence>MSYFFPYQITHVYLNQQLTLPALTYHRQGNYLVFWWKETAVGHLYIEPEQTLSEEQYYSALSMAITPTIRHFANKKHTNSDSWQTWLAQRDNARLATWMDSIFPTPPTLPKQVPVSVIICTRNRATLLRRCLLMLRMLACMPREIIVVDNAPIDEASQKVTQDFEEVIYVVEPHLGLDRARNTGVKTARFPVVAFVDDDVVVHPFLVYRVWETFQESSVAAMTGLVIAMSLETEAQFIFEQYWSFNRGYINKMYTPDYVRVVNKQAPPVWEIGAGANMAFRKSIFEEIGYFDELLDVGAAGCSGDSELWHRILIRGHSIEYNPWAIVYHEHRRDATALKRQLFYYMRGHAAAALIQQEYNPQAGYEQYLYKILPKYYFDLAKTDFPHFRYRSRTLWAEMKGLVSGIAFYYRNRKGAPKPSR</sequence>
<evidence type="ECO:0000313" key="3">
    <source>
        <dbReference type="Proteomes" id="UP000305398"/>
    </source>
</evidence>
<dbReference type="SUPFAM" id="SSF53448">
    <property type="entry name" value="Nucleotide-diphospho-sugar transferases"/>
    <property type="match status" value="1"/>
</dbReference>
<protein>
    <submittedName>
        <fullName evidence="2">Glycosyltransferase</fullName>
    </submittedName>
</protein>
<dbReference type="Proteomes" id="UP000305398">
    <property type="component" value="Chromosome"/>
</dbReference>
<evidence type="ECO:0000259" key="1">
    <source>
        <dbReference type="Pfam" id="PF00535"/>
    </source>
</evidence>
<accession>A0A5B7ZWE9</accession>
<dbReference type="KEGG" id="hyj:FHG12_03745"/>
<reference evidence="2 3" key="1">
    <citation type="submission" date="2019-06" db="EMBL/GenBank/DDBJ databases">
        <authorList>
            <person name="Srinivasan S."/>
        </authorList>
    </citation>
    <scope>NUCLEOTIDE SEQUENCE [LARGE SCALE GENOMIC DNA]</scope>
    <source>
        <strain evidence="2 3">17J68-5</strain>
    </source>
</reference>